<dbReference type="SUPFAM" id="SSF56112">
    <property type="entry name" value="Protein kinase-like (PK-like)"/>
    <property type="match status" value="1"/>
</dbReference>
<sequence length="127" mass="14656">MPTAPFRTVSDFHGYWLKRLERAYKDAEAYEDLQQLQNSSVAHASTPVLSRASGGLAPRNILVKDDRIVVVVDCETFGWYPELWEMMAVRNELMSKRLLEAQRDVFGHITWGSEVDVYLRVCRCALY</sequence>
<organism evidence="1 2">
    <name type="scientific">Trametes coccinea (strain BRFM310)</name>
    <name type="common">Pycnoporus coccineus</name>
    <dbReference type="NCBI Taxonomy" id="1353009"/>
    <lineage>
        <taxon>Eukaryota</taxon>
        <taxon>Fungi</taxon>
        <taxon>Dikarya</taxon>
        <taxon>Basidiomycota</taxon>
        <taxon>Agaricomycotina</taxon>
        <taxon>Agaricomycetes</taxon>
        <taxon>Polyporales</taxon>
        <taxon>Polyporaceae</taxon>
        <taxon>Trametes</taxon>
    </lineage>
</organism>
<evidence type="ECO:0000313" key="1">
    <source>
        <dbReference type="EMBL" id="OSD02662.1"/>
    </source>
</evidence>
<protein>
    <recommendedName>
        <fullName evidence="3">Aminoglycoside phosphotransferase domain-containing protein</fullName>
    </recommendedName>
</protein>
<evidence type="ECO:0008006" key="3">
    <source>
        <dbReference type="Google" id="ProtNLM"/>
    </source>
</evidence>
<evidence type="ECO:0000313" key="2">
    <source>
        <dbReference type="Proteomes" id="UP000193067"/>
    </source>
</evidence>
<dbReference type="EMBL" id="KZ084104">
    <property type="protein sequence ID" value="OSD02662.1"/>
    <property type="molecule type" value="Genomic_DNA"/>
</dbReference>
<gene>
    <name evidence="1" type="ORF">PYCCODRAFT_331293</name>
</gene>
<reference evidence="1 2" key="1">
    <citation type="journal article" date="2015" name="Biotechnol. Biofuels">
        <title>Enhanced degradation of softwood versus hardwood by the white-rot fungus Pycnoporus coccineus.</title>
        <authorList>
            <person name="Couturier M."/>
            <person name="Navarro D."/>
            <person name="Chevret D."/>
            <person name="Henrissat B."/>
            <person name="Piumi F."/>
            <person name="Ruiz-Duenas F.J."/>
            <person name="Martinez A.T."/>
            <person name="Grigoriev I.V."/>
            <person name="Riley R."/>
            <person name="Lipzen A."/>
            <person name="Berrin J.G."/>
            <person name="Master E.R."/>
            <person name="Rosso M.N."/>
        </authorList>
    </citation>
    <scope>NUCLEOTIDE SEQUENCE [LARGE SCALE GENOMIC DNA]</scope>
    <source>
        <strain evidence="1 2">BRFM310</strain>
    </source>
</reference>
<dbReference type="Proteomes" id="UP000193067">
    <property type="component" value="Unassembled WGS sequence"/>
</dbReference>
<accession>A0A1Y2IRU8</accession>
<name>A0A1Y2IRU8_TRAC3</name>
<dbReference type="InterPro" id="IPR011009">
    <property type="entry name" value="Kinase-like_dom_sf"/>
</dbReference>
<proteinExistence type="predicted"/>
<dbReference type="OrthoDB" id="5404599at2759"/>
<keyword evidence="2" id="KW-1185">Reference proteome</keyword>
<dbReference type="AlphaFoldDB" id="A0A1Y2IRU8"/>